<evidence type="ECO:0000259" key="3">
    <source>
        <dbReference type="SMART" id="SM01349"/>
    </source>
</evidence>
<dbReference type="GO" id="GO:0005829">
    <property type="term" value="C:cytosol"/>
    <property type="evidence" value="ECO:0007669"/>
    <property type="project" value="TreeGrafter"/>
</dbReference>
<dbReference type="Pfam" id="PF23271">
    <property type="entry name" value="HEAT_GCN1"/>
    <property type="match status" value="1"/>
</dbReference>
<dbReference type="GO" id="GO:0019887">
    <property type="term" value="F:protein kinase regulator activity"/>
    <property type="evidence" value="ECO:0007669"/>
    <property type="project" value="TreeGrafter"/>
</dbReference>
<feature type="repeat" description="HEAT" evidence="2">
    <location>
        <begin position="295"/>
        <end position="332"/>
    </location>
</feature>
<proteinExistence type="predicted"/>
<name>A0A4P9ZA95_9ASCO</name>
<keyword evidence="5" id="KW-1185">Reference proteome</keyword>
<evidence type="ECO:0000256" key="1">
    <source>
        <dbReference type="ARBA" id="ARBA00022737"/>
    </source>
</evidence>
<dbReference type="PANTHER" id="PTHR23346">
    <property type="entry name" value="TRANSLATIONAL ACTIVATOR GCN1-RELATED"/>
    <property type="match status" value="1"/>
</dbReference>
<dbReference type="GO" id="GO:0034198">
    <property type="term" value="P:cellular response to amino acid starvation"/>
    <property type="evidence" value="ECO:0007669"/>
    <property type="project" value="TreeGrafter"/>
</dbReference>
<reference evidence="5" key="1">
    <citation type="journal article" date="2018" name="Nat. Microbiol.">
        <title>Leveraging single-cell genomics to expand the fungal tree of life.</title>
        <authorList>
            <person name="Ahrendt S.R."/>
            <person name="Quandt C.A."/>
            <person name="Ciobanu D."/>
            <person name="Clum A."/>
            <person name="Salamov A."/>
            <person name="Andreopoulos B."/>
            <person name="Cheng J.F."/>
            <person name="Woyke T."/>
            <person name="Pelin A."/>
            <person name="Henrissat B."/>
            <person name="Reynolds N.K."/>
            <person name="Benny G.L."/>
            <person name="Smith M.E."/>
            <person name="James T.Y."/>
            <person name="Grigoriev I.V."/>
        </authorList>
    </citation>
    <scope>NUCLEOTIDE SEQUENCE [LARGE SCALE GENOMIC DNA]</scope>
    <source>
        <strain evidence="5">Baker2002</strain>
    </source>
</reference>
<feature type="domain" description="TOG" evidence="3">
    <location>
        <begin position="119"/>
        <end position="354"/>
    </location>
</feature>
<sequence length="1463" mass="155653">MAPYCCTRVSIDKIFAFLVQAVGDKEPLVAQELVEAGVEVLRVCGAQHVETLVPVFENVLAADAKTRAQDRVKQAVIILYGALAQHLDASDTRLARIFERLLATLDTPSEDVQHAVSQCLAPLVPALSGALPLHLDALFDKLWNGGVLAVRKGAAYGIAGLVRGAGLHALFTLDIIKKILAAADERRPEAREGVAFLVDCLSQALGAAFEPYVIELLPVVLQSLGDHSSAVRDATDVAARQIMKATTSYGVNQLIPVAISNLNSTAWRTKKGSVELLGSMAYLDPAQLSASLSEIVPQIVSVLNDSHKEVRGASNQALKRFGEVIRNPETQAIVPVLVRAIGDPTQHTDAALDRLMHTQFRHYIDGPSLALIIHVIYRGMRDRSAQTKRKACQIVGNMAILVDARDLQPYLPALVAELETAMVDPVPETRSTGACALGALVEKLGEDHFPDMIPKLMRTLRDASRAGDRLGSAQALAEVICGLGLGKLDEMLPEILSSAQAPAAHVRAAFMPMLLYLPVCFGPQFASYLARVVPAVLLGLADADEDIRDTALRAARLIVKNYAAKAVDLLLPELERGLTDPLYRIRLLSVELTGDLLFQVTGISGRHELSEEQPEVGHSLVQILGPDRRDRILAALFVCRLDVTSVVRAAAIDIWKALVANTPKTVKEIIPTLTQTLVRGLAAADDVHKTIAAAALGDVVRRVGANALAQLLPALEELGVASDNDAKVGTCTALAELIASASPDALATYQATFSRVIKDALVDAAPGVREAAARAFHALEDRAGPAVAEDVLPGLLAQLQTREASLALLALQHIMATQADSVFPALLPALMAPPLGAPRARALSLLASAAGPALYPRLAPVVNALLQTVIDTRHADAKDAEEAAAALDRTLLAVDNAGVHALMQQLMALVKHQDADKRAAITPRLAVFFVNTAVDYLIYLQDMVIELIFALGDPSAHVVAGAHAALTALVRAQEKPALERLVRPALQALSMLGVRGAVLLGFDAPLGPGCVLPVFTHGLMYGTGEQRVLAAHALADIVARTPAALLRPHATPITGPLIRVMGERVSGDTKAAVLDALRALLAKIPQFLRPFLPQLQRTFVRSLADSTNPALRMAAADALGLLVQHQPRVDALVTELEAGVRAADASDVRAAYLAAMLQVVLNAGTNISDASKMTIMTLIEDDMRVVSASAAVTYARLLGLLSQLLSADEAAGVLCNKVLARLHCADDARFGVLVLNAFLRDAPAHVFGSLLPDLVEFVVQRTADPSPTVSDNATIAMGKLLLLHGAKCLPLQKSDAPAPFVLPTDAQDALVRQTCLNALLPASNSSDTRRLALVVIRTIARHNHAALVASRVDVLAPSVFACLRDPVIPIRLAAEKAYLALFNMVDDASSALFSDWFATVGDAPIAVPGSTSLQPRSVGDYTKRVASRLAVVERERLAAGGDAETLYSDRLEDEEEIWAVGTH</sequence>
<evidence type="ECO:0000313" key="4">
    <source>
        <dbReference type="EMBL" id="RKP29705.1"/>
    </source>
</evidence>
<dbReference type="InterPro" id="IPR011989">
    <property type="entry name" value="ARM-like"/>
</dbReference>
<keyword evidence="1" id="KW-0677">Repeat</keyword>
<dbReference type="EMBL" id="ML004477">
    <property type="protein sequence ID" value="RKP29705.1"/>
    <property type="molecule type" value="Genomic_DNA"/>
</dbReference>
<dbReference type="InterPro" id="IPR016024">
    <property type="entry name" value="ARM-type_fold"/>
</dbReference>
<dbReference type="PROSITE" id="PS50077">
    <property type="entry name" value="HEAT_REPEAT"/>
    <property type="match status" value="1"/>
</dbReference>
<dbReference type="SUPFAM" id="SSF48371">
    <property type="entry name" value="ARM repeat"/>
    <property type="match status" value="2"/>
</dbReference>
<dbReference type="Pfam" id="PF24987">
    <property type="entry name" value="HEAT_EF3_N"/>
    <property type="match status" value="1"/>
</dbReference>
<evidence type="ECO:0000256" key="2">
    <source>
        <dbReference type="PROSITE-ProRule" id="PRU00103"/>
    </source>
</evidence>
<dbReference type="InterPro" id="IPR057546">
    <property type="entry name" value="HEAT_GCN1"/>
</dbReference>
<gene>
    <name evidence="4" type="ORF">METBISCDRAFT_18024</name>
</gene>
<dbReference type="Pfam" id="PF24984">
    <property type="entry name" value="HEAT_EF3_GNC1"/>
    <property type="match status" value="1"/>
</dbReference>
<protein>
    <submittedName>
        <fullName evidence="4">ARM repeat-containing protein</fullName>
    </submittedName>
</protein>
<accession>A0A4P9ZA95</accession>
<dbReference type="GO" id="GO:0006417">
    <property type="term" value="P:regulation of translation"/>
    <property type="evidence" value="ECO:0007669"/>
    <property type="project" value="TreeGrafter"/>
</dbReference>
<dbReference type="Gene3D" id="1.25.10.10">
    <property type="entry name" value="Leucine-rich Repeat Variant"/>
    <property type="match status" value="6"/>
</dbReference>
<dbReference type="InterPro" id="IPR021133">
    <property type="entry name" value="HEAT_type_2"/>
</dbReference>
<dbReference type="Proteomes" id="UP000268321">
    <property type="component" value="Unassembled WGS sequence"/>
</dbReference>
<dbReference type="OrthoDB" id="5148094at2759"/>
<dbReference type="SMART" id="SM01349">
    <property type="entry name" value="TOG"/>
    <property type="match status" value="1"/>
</dbReference>
<evidence type="ECO:0000313" key="5">
    <source>
        <dbReference type="Proteomes" id="UP000268321"/>
    </source>
</evidence>
<dbReference type="Pfam" id="PF25786">
    <property type="entry name" value="HEAT_GCN1_C"/>
    <property type="match status" value="1"/>
</dbReference>
<dbReference type="InterPro" id="IPR034085">
    <property type="entry name" value="TOG"/>
</dbReference>
<dbReference type="PANTHER" id="PTHR23346:SF7">
    <property type="entry name" value="STALLED RIBOSOME SENSOR GCN1"/>
    <property type="match status" value="1"/>
</dbReference>
<organism evidence="4 5">
    <name type="scientific">Metschnikowia bicuspidata</name>
    <dbReference type="NCBI Taxonomy" id="27322"/>
    <lineage>
        <taxon>Eukaryota</taxon>
        <taxon>Fungi</taxon>
        <taxon>Dikarya</taxon>
        <taxon>Ascomycota</taxon>
        <taxon>Saccharomycotina</taxon>
        <taxon>Pichiomycetes</taxon>
        <taxon>Metschnikowiaceae</taxon>
        <taxon>Metschnikowia</taxon>
    </lineage>
</organism>